<protein>
    <submittedName>
        <fullName evidence="1">Bifunctional adenosylcobinamide kinase/adenosylcobinamide-phosphate guanylyltransferase</fullName>
        <ecNumber evidence="1">2.7.1.156</ecNumber>
        <ecNumber evidence="1">2.7.7.62</ecNumber>
    </submittedName>
</protein>
<gene>
    <name evidence="1" type="ORF">RV045_07350</name>
</gene>
<keyword evidence="1" id="KW-0548">Nucleotidyltransferase</keyword>
<proteinExistence type="predicted"/>
<dbReference type="EC" id="2.7.1.156" evidence="1"/>
<dbReference type="Proteomes" id="UP001364695">
    <property type="component" value="Unassembled WGS sequence"/>
</dbReference>
<organism evidence="1 2">
    <name type="scientific">Amphibiibacter pelophylacis</name>
    <dbReference type="NCBI Taxonomy" id="1799477"/>
    <lineage>
        <taxon>Bacteria</taxon>
        <taxon>Pseudomonadati</taxon>
        <taxon>Pseudomonadota</taxon>
        <taxon>Betaproteobacteria</taxon>
        <taxon>Burkholderiales</taxon>
        <taxon>Sphaerotilaceae</taxon>
        <taxon>Amphibiibacter</taxon>
    </lineage>
</organism>
<sequence length="186" mass="19776">MTAGLHLILGGQRSGKSRAAEEAARNWLERSAGHEALFIATAQDTAGEMAQRIARHRADRARTLPAAATLECPLALDEAVRTQSSPQRLLVIDCLTLWLVNALMPPPPHNALTESAWLDLQARTLDALRAAPGPVVLVSNEIGLGVVPLAAPVRAYVDALGRLNQAMAAQAQRVTLMVAGCALTLR</sequence>
<evidence type="ECO:0000313" key="2">
    <source>
        <dbReference type="Proteomes" id="UP001364695"/>
    </source>
</evidence>
<dbReference type="EC" id="2.7.7.62" evidence="1"/>
<name>A0ACC6P338_9BURK</name>
<keyword evidence="1" id="KW-0418">Kinase</keyword>
<keyword evidence="1" id="KW-0808">Transferase</keyword>
<comment type="caution">
    <text evidence="1">The sequence shown here is derived from an EMBL/GenBank/DDBJ whole genome shotgun (WGS) entry which is preliminary data.</text>
</comment>
<evidence type="ECO:0000313" key="1">
    <source>
        <dbReference type="EMBL" id="MEJ7138244.1"/>
    </source>
</evidence>
<reference evidence="1" key="1">
    <citation type="submission" date="2023-10" db="EMBL/GenBank/DDBJ databases">
        <title>Amphibacter perezi, gen. nov., sp. nov. a novel taxa of the family Comamonadaceae, class Betaproteobacteria isolated from the skin microbiota of Pelophylax perezi from different populations.</title>
        <authorList>
            <person name="Costa S."/>
            <person name="Proenca D.N."/>
            <person name="Lopes I."/>
            <person name="Morais P.V."/>
        </authorList>
    </citation>
    <scope>NUCLEOTIDE SEQUENCE</scope>
    <source>
        <strain evidence="1">SL12-8</strain>
    </source>
</reference>
<keyword evidence="2" id="KW-1185">Reference proteome</keyword>
<accession>A0ACC6P338</accession>
<dbReference type="EMBL" id="JAWDIE010000009">
    <property type="protein sequence ID" value="MEJ7138244.1"/>
    <property type="molecule type" value="Genomic_DNA"/>
</dbReference>